<evidence type="ECO:0000313" key="1">
    <source>
        <dbReference type="EMBL" id="KIO12170.1"/>
    </source>
</evidence>
<dbReference type="Proteomes" id="UP000054217">
    <property type="component" value="Unassembled WGS sequence"/>
</dbReference>
<reference evidence="1 2" key="1">
    <citation type="submission" date="2014-04" db="EMBL/GenBank/DDBJ databases">
        <authorList>
            <consortium name="DOE Joint Genome Institute"/>
            <person name="Kuo A."/>
            <person name="Kohler A."/>
            <person name="Costa M.D."/>
            <person name="Nagy L.G."/>
            <person name="Floudas D."/>
            <person name="Copeland A."/>
            <person name="Barry K.W."/>
            <person name="Cichocki N."/>
            <person name="Veneault-Fourrey C."/>
            <person name="LaButti K."/>
            <person name="Lindquist E.A."/>
            <person name="Lipzen A."/>
            <person name="Lundell T."/>
            <person name="Morin E."/>
            <person name="Murat C."/>
            <person name="Sun H."/>
            <person name="Tunlid A."/>
            <person name="Henrissat B."/>
            <person name="Grigoriev I.V."/>
            <person name="Hibbett D.S."/>
            <person name="Martin F."/>
            <person name="Nordberg H.P."/>
            <person name="Cantor M.N."/>
            <person name="Hua S.X."/>
        </authorList>
    </citation>
    <scope>NUCLEOTIDE SEQUENCE [LARGE SCALE GENOMIC DNA]</scope>
    <source>
        <strain evidence="1 2">Marx 270</strain>
    </source>
</reference>
<organism evidence="1 2">
    <name type="scientific">Pisolithus tinctorius Marx 270</name>
    <dbReference type="NCBI Taxonomy" id="870435"/>
    <lineage>
        <taxon>Eukaryota</taxon>
        <taxon>Fungi</taxon>
        <taxon>Dikarya</taxon>
        <taxon>Basidiomycota</taxon>
        <taxon>Agaricomycotina</taxon>
        <taxon>Agaricomycetes</taxon>
        <taxon>Agaricomycetidae</taxon>
        <taxon>Boletales</taxon>
        <taxon>Sclerodermatineae</taxon>
        <taxon>Pisolithaceae</taxon>
        <taxon>Pisolithus</taxon>
    </lineage>
</organism>
<dbReference type="HOGENOM" id="CLU_2776973_0_0_1"/>
<gene>
    <name evidence="1" type="ORF">M404DRAFT_748925</name>
</gene>
<name>A0A0C3PED3_PISTI</name>
<dbReference type="EMBL" id="KN831948">
    <property type="protein sequence ID" value="KIO12170.1"/>
    <property type="molecule type" value="Genomic_DNA"/>
</dbReference>
<sequence length="69" mass="7372">MSSKKIQVPPDIFVETFQLTSSISGLLAFETASAAMRPLPAPVLSGRATAAFTQISHRPITNSNLRNSV</sequence>
<keyword evidence="2" id="KW-1185">Reference proteome</keyword>
<reference evidence="2" key="2">
    <citation type="submission" date="2015-01" db="EMBL/GenBank/DDBJ databases">
        <title>Evolutionary Origins and Diversification of the Mycorrhizal Mutualists.</title>
        <authorList>
            <consortium name="DOE Joint Genome Institute"/>
            <consortium name="Mycorrhizal Genomics Consortium"/>
            <person name="Kohler A."/>
            <person name="Kuo A."/>
            <person name="Nagy L.G."/>
            <person name="Floudas D."/>
            <person name="Copeland A."/>
            <person name="Barry K.W."/>
            <person name="Cichocki N."/>
            <person name="Veneault-Fourrey C."/>
            <person name="LaButti K."/>
            <person name="Lindquist E.A."/>
            <person name="Lipzen A."/>
            <person name="Lundell T."/>
            <person name="Morin E."/>
            <person name="Murat C."/>
            <person name="Riley R."/>
            <person name="Ohm R."/>
            <person name="Sun H."/>
            <person name="Tunlid A."/>
            <person name="Henrissat B."/>
            <person name="Grigoriev I.V."/>
            <person name="Hibbett D.S."/>
            <person name="Martin F."/>
        </authorList>
    </citation>
    <scope>NUCLEOTIDE SEQUENCE [LARGE SCALE GENOMIC DNA]</scope>
    <source>
        <strain evidence="2">Marx 270</strain>
    </source>
</reference>
<proteinExistence type="predicted"/>
<protein>
    <submittedName>
        <fullName evidence="1">Uncharacterized protein</fullName>
    </submittedName>
</protein>
<accession>A0A0C3PED3</accession>
<dbReference type="InParanoid" id="A0A0C3PED3"/>
<dbReference type="AlphaFoldDB" id="A0A0C3PED3"/>
<evidence type="ECO:0000313" key="2">
    <source>
        <dbReference type="Proteomes" id="UP000054217"/>
    </source>
</evidence>